<dbReference type="GO" id="GO:0008028">
    <property type="term" value="F:monocarboxylic acid transmembrane transporter activity"/>
    <property type="evidence" value="ECO:0007669"/>
    <property type="project" value="TreeGrafter"/>
</dbReference>
<evidence type="ECO:0000256" key="1">
    <source>
        <dbReference type="SAM" id="Phobius"/>
    </source>
</evidence>
<dbReference type="SUPFAM" id="SSF103473">
    <property type="entry name" value="MFS general substrate transporter"/>
    <property type="match status" value="2"/>
</dbReference>
<dbReference type="PANTHER" id="PTHR11360">
    <property type="entry name" value="MONOCARBOXYLATE TRANSPORTER"/>
    <property type="match status" value="1"/>
</dbReference>
<feature type="transmembrane region" description="Helical" evidence="1">
    <location>
        <begin position="137"/>
        <end position="156"/>
    </location>
</feature>
<dbReference type="Proteomes" id="UP000678499">
    <property type="component" value="Unassembled WGS sequence"/>
</dbReference>
<gene>
    <name evidence="2" type="ORF">NMOB1V02_LOCUS11020</name>
</gene>
<accession>A0A7R9BY75</accession>
<dbReference type="OrthoDB" id="6415296at2759"/>
<feature type="transmembrane region" description="Helical" evidence="1">
    <location>
        <begin position="419"/>
        <end position="437"/>
    </location>
</feature>
<dbReference type="InterPro" id="IPR050327">
    <property type="entry name" value="Proton-linked_MCT"/>
</dbReference>
<dbReference type="EMBL" id="CAJPEX010005350">
    <property type="protein sequence ID" value="CAG0923556.1"/>
    <property type="molecule type" value="Genomic_DNA"/>
</dbReference>
<keyword evidence="1" id="KW-1133">Transmembrane helix</keyword>
<dbReference type="InterPro" id="IPR036259">
    <property type="entry name" value="MFS_trans_sf"/>
</dbReference>
<sequence length="465" mass="51172">MCYVDDTRCQDQGVLFVTAVGGGLINIKCNNFKRFSQDIWEDGLFVLDPGFGSRTGVGAKASDWLNKVESKMAPVFKFFRGGTGTGLTTQTAYLLINKHFSARRGLAIGLLYSTAPLARTILPTVEKALEEKYGNRGALLFMSGIMLNIIPAAVWIRKFQDTSIPAQLYKTAIDPGTAGDNGLHLPVSIHESLINIVEGKTKVLILEIPYIHWLRKKLNKSALTASRGSLPAFKELMLRPLNTFRLSLVRVKMLHSQIKFILDYPEYLMNALDSGETPSCIKKREKQGESERDSVKKRLEALYRERWNPEIGSLGCVNTSNTQPFLVAGSRKSIHCSVFMDLVMPFVRKSFWGLGISTFLYGVGSGTSVCFGGLVLLHYFGLDNLPISTGIGWTIKGLVLLVLGPLIGGLKDLTGDFSATYFLLSGGMALGTVIWALEPVIEAWRTKMRPSFSVSVVDVELSVGN</sequence>
<proteinExistence type="predicted"/>
<name>A0A7R9BY75_9CRUS</name>
<dbReference type="PANTHER" id="PTHR11360:SF306">
    <property type="entry name" value="RE01051P"/>
    <property type="match status" value="1"/>
</dbReference>
<dbReference type="EMBL" id="OA887387">
    <property type="protein sequence ID" value="CAD7283404.1"/>
    <property type="molecule type" value="Genomic_DNA"/>
</dbReference>
<keyword evidence="1" id="KW-0812">Transmembrane</keyword>
<keyword evidence="1" id="KW-0472">Membrane</keyword>
<keyword evidence="3" id="KW-1185">Reference proteome</keyword>
<evidence type="ECO:0000313" key="2">
    <source>
        <dbReference type="EMBL" id="CAD7283404.1"/>
    </source>
</evidence>
<organism evidence="2">
    <name type="scientific">Notodromas monacha</name>
    <dbReference type="NCBI Taxonomy" id="399045"/>
    <lineage>
        <taxon>Eukaryota</taxon>
        <taxon>Metazoa</taxon>
        <taxon>Ecdysozoa</taxon>
        <taxon>Arthropoda</taxon>
        <taxon>Crustacea</taxon>
        <taxon>Oligostraca</taxon>
        <taxon>Ostracoda</taxon>
        <taxon>Podocopa</taxon>
        <taxon>Podocopida</taxon>
        <taxon>Cypridocopina</taxon>
        <taxon>Cypridoidea</taxon>
        <taxon>Cyprididae</taxon>
        <taxon>Notodromas</taxon>
    </lineage>
</organism>
<feature type="transmembrane region" description="Helical" evidence="1">
    <location>
        <begin position="358"/>
        <end position="381"/>
    </location>
</feature>
<dbReference type="AlphaFoldDB" id="A0A7R9BY75"/>
<evidence type="ECO:0000313" key="3">
    <source>
        <dbReference type="Proteomes" id="UP000678499"/>
    </source>
</evidence>
<protein>
    <submittedName>
        <fullName evidence="2">Uncharacterized protein</fullName>
    </submittedName>
</protein>
<reference evidence="2" key="1">
    <citation type="submission" date="2020-11" db="EMBL/GenBank/DDBJ databases">
        <authorList>
            <person name="Tran Van P."/>
        </authorList>
    </citation>
    <scope>NUCLEOTIDE SEQUENCE</scope>
</reference>
<feature type="transmembrane region" description="Helical" evidence="1">
    <location>
        <begin position="387"/>
        <end position="407"/>
    </location>
</feature>